<dbReference type="PIRSF" id="PIRSF016661">
    <property type="entry name" value="BioY"/>
    <property type="match status" value="1"/>
</dbReference>
<evidence type="ECO:0000256" key="5">
    <source>
        <dbReference type="ARBA" id="ARBA00022692"/>
    </source>
</evidence>
<comment type="subcellular location">
    <subcellularLocation>
        <location evidence="1 8">Cell membrane</location>
        <topology evidence="1 8">Multi-pass membrane protein</topology>
    </subcellularLocation>
</comment>
<dbReference type="PANTHER" id="PTHR34295:SF4">
    <property type="entry name" value="BIOTIN TRANSPORTER BIOY-RELATED"/>
    <property type="match status" value="1"/>
</dbReference>
<feature type="transmembrane region" description="Helical" evidence="9">
    <location>
        <begin position="86"/>
        <end position="103"/>
    </location>
</feature>
<organism evidence="10 11">
    <name type="scientific">Streptococcus suis</name>
    <dbReference type="NCBI Taxonomy" id="1307"/>
    <lineage>
        <taxon>Bacteria</taxon>
        <taxon>Bacillati</taxon>
        <taxon>Bacillota</taxon>
        <taxon>Bacilli</taxon>
        <taxon>Lactobacillales</taxon>
        <taxon>Streptococcaceae</taxon>
        <taxon>Streptococcus</taxon>
    </lineage>
</organism>
<evidence type="ECO:0000313" key="10">
    <source>
        <dbReference type="EMBL" id="TII00352.1"/>
    </source>
</evidence>
<dbReference type="PANTHER" id="PTHR34295">
    <property type="entry name" value="BIOTIN TRANSPORTER BIOY"/>
    <property type="match status" value="1"/>
</dbReference>
<keyword evidence="3 8" id="KW-0813">Transport</keyword>
<feature type="transmembrane region" description="Helical" evidence="9">
    <location>
        <begin position="58"/>
        <end position="80"/>
    </location>
</feature>
<dbReference type="EMBL" id="SSXO01000002">
    <property type="protein sequence ID" value="TII00352.1"/>
    <property type="molecule type" value="Genomic_DNA"/>
</dbReference>
<gene>
    <name evidence="10" type="ORF">FAJ39_04620</name>
</gene>
<dbReference type="AlphaFoldDB" id="A0A4T2GNN8"/>
<evidence type="ECO:0000313" key="11">
    <source>
        <dbReference type="Proteomes" id="UP000305165"/>
    </source>
</evidence>
<name>A0A4T2GNN8_STRSU</name>
<proteinExistence type="inferred from homology"/>
<comment type="similarity">
    <text evidence="2 8">Belongs to the BioY family.</text>
</comment>
<protein>
    <recommendedName>
        <fullName evidence="8">Biotin transporter</fullName>
    </recommendedName>
</protein>
<evidence type="ECO:0000256" key="9">
    <source>
        <dbReference type="SAM" id="Phobius"/>
    </source>
</evidence>
<accession>A0A4T2GNN8</accession>
<dbReference type="GO" id="GO:0005886">
    <property type="term" value="C:plasma membrane"/>
    <property type="evidence" value="ECO:0007669"/>
    <property type="project" value="UniProtKB-SubCell"/>
</dbReference>
<evidence type="ECO:0000256" key="1">
    <source>
        <dbReference type="ARBA" id="ARBA00004651"/>
    </source>
</evidence>
<evidence type="ECO:0000256" key="6">
    <source>
        <dbReference type="ARBA" id="ARBA00022989"/>
    </source>
</evidence>
<feature type="transmembrane region" description="Helical" evidence="9">
    <location>
        <begin position="110"/>
        <end position="131"/>
    </location>
</feature>
<evidence type="ECO:0000256" key="4">
    <source>
        <dbReference type="ARBA" id="ARBA00022475"/>
    </source>
</evidence>
<sequence length="178" mass="18895">MKPSKETAFIAMGLALLITLSQISIPIGIIPLTLQTFAVALIASLYKPKAAMTITGLYLLLGAIGLPVFAGFSGGFAALIGPTAGFLWGFLAFSGVTASLTHSDSKPWTVFLAALVGDAICFVAGCVFFKYNLGIDWGQSISLTVLPFLFHEGIKLLLVSLIHKGLQPVLKKEAYFNK</sequence>
<evidence type="ECO:0000256" key="2">
    <source>
        <dbReference type="ARBA" id="ARBA00010692"/>
    </source>
</evidence>
<keyword evidence="6 9" id="KW-1133">Transmembrane helix</keyword>
<dbReference type="Proteomes" id="UP000305165">
    <property type="component" value="Unassembled WGS sequence"/>
</dbReference>
<evidence type="ECO:0000256" key="3">
    <source>
        <dbReference type="ARBA" id="ARBA00022448"/>
    </source>
</evidence>
<dbReference type="InterPro" id="IPR003784">
    <property type="entry name" value="BioY"/>
</dbReference>
<reference evidence="10 11" key="1">
    <citation type="submission" date="2019-04" db="EMBL/GenBank/DDBJ databases">
        <title>Genome analysis of Streptococcus suis strain WUSS424.</title>
        <authorList>
            <person name="Chen H."/>
            <person name="Gao X."/>
            <person name="Wu Z."/>
        </authorList>
    </citation>
    <scope>NUCLEOTIDE SEQUENCE [LARGE SCALE GENOMIC DNA]</scope>
    <source>
        <strain evidence="10 11">WUSS424</strain>
    </source>
</reference>
<evidence type="ECO:0000256" key="8">
    <source>
        <dbReference type="PIRNR" id="PIRNR016661"/>
    </source>
</evidence>
<keyword evidence="5 9" id="KW-0812">Transmembrane</keyword>
<keyword evidence="4 8" id="KW-1003">Cell membrane</keyword>
<evidence type="ECO:0000256" key="7">
    <source>
        <dbReference type="ARBA" id="ARBA00023136"/>
    </source>
</evidence>
<dbReference type="OrthoDB" id="9803495at2"/>
<dbReference type="Pfam" id="PF02632">
    <property type="entry name" value="BioY"/>
    <property type="match status" value="1"/>
</dbReference>
<dbReference type="Gene3D" id="1.10.1760.20">
    <property type="match status" value="1"/>
</dbReference>
<keyword evidence="7 8" id="KW-0472">Membrane</keyword>
<dbReference type="GO" id="GO:0015225">
    <property type="term" value="F:biotin transmembrane transporter activity"/>
    <property type="evidence" value="ECO:0007669"/>
    <property type="project" value="UniProtKB-UniRule"/>
</dbReference>
<comment type="caution">
    <text evidence="10">The sequence shown here is derived from an EMBL/GenBank/DDBJ whole genome shotgun (WGS) entry which is preliminary data.</text>
</comment>